<keyword evidence="2" id="KW-0812">Transmembrane</keyword>
<evidence type="ECO:0000313" key="8">
    <source>
        <dbReference type="Proteomes" id="UP000248917"/>
    </source>
</evidence>
<feature type="signal peptide" evidence="5">
    <location>
        <begin position="1"/>
        <end position="19"/>
    </location>
</feature>
<evidence type="ECO:0000256" key="3">
    <source>
        <dbReference type="ARBA" id="ARBA00022989"/>
    </source>
</evidence>
<gene>
    <name evidence="7" type="ORF">CLV31_11512</name>
</gene>
<evidence type="ECO:0000259" key="6">
    <source>
        <dbReference type="Pfam" id="PF03544"/>
    </source>
</evidence>
<feature type="domain" description="TonB C-terminal" evidence="6">
    <location>
        <begin position="162"/>
        <end position="243"/>
    </location>
</feature>
<keyword evidence="5" id="KW-0732">Signal</keyword>
<dbReference type="GO" id="GO:0016020">
    <property type="term" value="C:membrane"/>
    <property type="evidence" value="ECO:0007669"/>
    <property type="project" value="UniProtKB-SubCell"/>
</dbReference>
<dbReference type="Pfam" id="PF03544">
    <property type="entry name" value="TonB_C"/>
    <property type="match status" value="1"/>
</dbReference>
<evidence type="ECO:0000313" key="7">
    <source>
        <dbReference type="EMBL" id="PZV79052.1"/>
    </source>
</evidence>
<organism evidence="7 8">
    <name type="scientific">Algoriphagus aquaeductus</name>
    <dbReference type="NCBI Taxonomy" id="475299"/>
    <lineage>
        <taxon>Bacteria</taxon>
        <taxon>Pseudomonadati</taxon>
        <taxon>Bacteroidota</taxon>
        <taxon>Cytophagia</taxon>
        <taxon>Cytophagales</taxon>
        <taxon>Cyclobacteriaceae</taxon>
        <taxon>Algoriphagus</taxon>
    </lineage>
</organism>
<dbReference type="InterPro" id="IPR037682">
    <property type="entry name" value="TonB_C"/>
</dbReference>
<comment type="subcellular location">
    <subcellularLocation>
        <location evidence="1">Membrane</location>
        <topology evidence="1">Single-pass membrane protein</topology>
    </subcellularLocation>
</comment>
<sequence>MKQLSFLLPFLLFALGTLAQKTTPLNRHFYEISKKDLDNKVYTMTESKTPSGDLFYLVFDDQNRRIRQIKVSYNAEEKFNQEVTDTYDTLGNLISQTLLNLDNKKSLTLYFDQGVKKGQVIKHDYKHFEIWRANKEETYELHYDDFMPGYELEAWVDFLAKNLAYPLAPRRAGISGTVFLALLISETGELLEYEVANEATMDKNLVKEGLRMVEKFKGSYIPALDHQGRPVKAWLYLPIRFSLG</sequence>
<dbReference type="Proteomes" id="UP000248917">
    <property type="component" value="Unassembled WGS sequence"/>
</dbReference>
<dbReference type="NCBIfam" id="TIGR01352">
    <property type="entry name" value="tonB_Cterm"/>
    <property type="match status" value="1"/>
</dbReference>
<keyword evidence="4" id="KW-0472">Membrane</keyword>
<protein>
    <submittedName>
        <fullName evidence="7">TonB family protein</fullName>
    </submittedName>
</protein>
<feature type="chain" id="PRO_5016271258" evidence="5">
    <location>
        <begin position="20"/>
        <end position="244"/>
    </location>
</feature>
<keyword evidence="8" id="KW-1185">Reference proteome</keyword>
<reference evidence="7 8" key="1">
    <citation type="submission" date="2018-06" db="EMBL/GenBank/DDBJ databases">
        <title>Genomic Encyclopedia of Archaeal and Bacterial Type Strains, Phase II (KMG-II): from individual species to whole genera.</title>
        <authorList>
            <person name="Goeker M."/>
        </authorList>
    </citation>
    <scope>NUCLEOTIDE SEQUENCE [LARGE SCALE GENOMIC DNA]</scope>
    <source>
        <strain evidence="7 8">T4</strain>
    </source>
</reference>
<dbReference type="RefSeq" id="WP_111394321.1">
    <property type="nucleotide sequence ID" value="NZ_QKTX01000015.1"/>
</dbReference>
<evidence type="ECO:0000256" key="5">
    <source>
        <dbReference type="SAM" id="SignalP"/>
    </source>
</evidence>
<accession>A0A326RWT4</accession>
<dbReference type="OrthoDB" id="822261at2"/>
<dbReference type="InterPro" id="IPR006260">
    <property type="entry name" value="TonB/TolA_C"/>
</dbReference>
<proteinExistence type="predicted"/>
<dbReference type="GO" id="GO:0055085">
    <property type="term" value="P:transmembrane transport"/>
    <property type="evidence" value="ECO:0007669"/>
    <property type="project" value="InterPro"/>
</dbReference>
<evidence type="ECO:0000256" key="2">
    <source>
        <dbReference type="ARBA" id="ARBA00022692"/>
    </source>
</evidence>
<dbReference type="AlphaFoldDB" id="A0A326RWT4"/>
<dbReference type="EMBL" id="QKTX01000015">
    <property type="protein sequence ID" value="PZV79052.1"/>
    <property type="molecule type" value="Genomic_DNA"/>
</dbReference>
<keyword evidence="3" id="KW-1133">Transmembrane helix</keyword>
<evidence type="ECO:0000256" key="1">
    <source>
        <dbReference type="ARBA" id="ARBA00004167"/>
    </source>
</evidence>
<comment type="caution">
    <text evidence="7">The sequence shown here is derived from an EMBL/GenBank/DDBJ whole genome shotgun (WGS) entry which is preliminary data.</text>
</comment>
<dbReference type="Gene3D" id="3.30.1150.10">
    <property type="match status" value="1"/>
</dbReference>
<evidence type="ECO:0000256" key="4">
    <source>
        <dbReference type="ARBA" id="ARBA00023136"/>
    </source>
</evidence>
<name>A0A326RWT4_9BACT</name>
<dbReference type="SUPFAM" id="SSF74653">
    <property type="entry name" value="TolA/TonB C-terminal domain"/>
    <property type="match status" value="1"/>
</dbReference>